<protein>
    <submittedName>
        <fullName evidence="7">TAF6-like RNA polymerase II p300/CBP-associated factor-associated factor 65 kDa subunit 6L</fullName>
    </submittedName>
</protein>
<evidence type="ECO:0000259" key="6">
    <source>
        <dbReference type="SMART" id="SM00803"/>
    </source>
</evidence>
<dbReference type="Gene3D" id="1.25.40.770">
    <property type="entry name" value="TAF6, C-terminal HEAT repeat domain"/>
    <property type="match status" value="1"/>
</dbReference>
<dbReference type="PANTHER" id="PTHR10221:SF22">
    <property type="entry name" value="TAF6-LIKE RNA POLYMERASE II P300_CBP-ASSOCIATED FACTOR-ASSOCIATED FACTOR 65 KDA SUBUNIT 6L"/>
    <property type="match status" value="1"/>
</dbReference>
<name>A0A6F9DUW1_9ASCI</name>
<reference evidence="7" key="1">
    <citation type="submission" date="2020-04" db="EMBL/GenBank/DDBJ databases">
        <authorList>
            <person name="Neveu A P."/>
        </authorList>
    </citation>
    <scope>NUCLEOTIDE SEQUENCE</scope>
    <source>
        <tissue evidence="7">Whole embryo</tissue>
    </source>
</reference>
<dbReference type="CDD" id="cd22932">
    <property type="entry name" value="HFD_TAF6L"/>
    <property type="match status" value="1"/>
</dbReference>
<dbReference type="InterPro" id="IPR004823">
    <property type="entry name" value="TAF_TATA-bd_Histone-like_dom"/>
</dbReference>
<gene>
    <name evidence="7" type="primary">Taf6l</name>
</gene>
<dbReference type="AlphaFoldDB" id="A0A6F9DUW1"/>
<proteinExistence type="evidence at transcript level"/>
<dbReference type="GO" id="GO:0005669">
    <property type="term" value="C:transcription factor TFIID complex"/>
    <property type="evidence" value="ECO:0007669"/>
    <property type="project" value="InterPro"/>
</dbReference>
<evidence type="ECO:0000256" key="5">
    <source>
        <dbReference type="ARBA" id="ARBA00023242"/>
    </source>
</evidence>
<dbReference type="CDD" id="cd08050">
    <property type="entry name" value="TAF6C"/>
    <property type="match status" value="1"/>
</dbReference>
<evidence type="ECO:0000313" key="7">
    <source>
        <dbReference type="EMBL" id="CAB3266800.1"/>
    </source>
</evidence>
<comment type="similarity">
    <text evidence="2">Belongs to the TAF6 family.</text>
</comment>
<keyword evidence="4" id="KW-0804">Transcription</keyword>
<dbReference type="InterPro" id="IPR046344">
    <property type="entry name" value="TAF6_C_sf"/>
</dbReference>
<accession>A0A6F9DUW1</accession>
<dbReference type="GO" id="GO:0003713">
    <property type="term" value="F:transcription coactivator activity"/>
    <property type="evidence" value="ECO:0007669"/>
    <property type="project" value="TreeGrafter"/>
</dbReference>
<keyword evidence="5" id="KW-0539">Nucleus</keyword>
<dbReference type="Pfam" id="PF07571">
    <property type="entry name" value="TAF6_C"/>
    <property type="match status" value="1"/>
</dbReference>
<feature type="domain" description="TATA box binding protein associated factor (TAF) histone-like fold" evidence="6">
    <location>
        <begin position="14"/>
        <end position="77"/>
    </location>
</feature>
<dbReference type="Pfam" id="PF02969">
    <property type="entry name" value="TAF"/>
    <property type="match status" value="1"/>
</dbReference>
<evidence type="ECO:0000256" key="1">
    <source>
        <dbReference type="ARBA" id="ARBA00004123"/>
    </source>
</evidence>
<comment type="subcellular location">
    <subcellularLocation>
        <location evidence="1">Nucleus</location>
    </subcellularLocation>
</comment>
<evidence type="ECO:0000256" key="3">
    <source>
        <dbReference type="ARBA" id="ARBA00023015"/>
    </source>
</evidence>
<dbReference type="SUPFAM" id="SSF47113">
    <property type="entry name" value="Histone-fold"/>
    <property type="match status" value="1"/>
</dbReference>
<dbReference type="GO" id="GO:0016251">
    <property type="term" value="F:RNA polymerase II general transcription initiation factor activity"/>
    <property type="evidence" value="ECO:0007669"/>
    <property type="project" value="InterPro"/>
</dbReference>
<dbReference type="GO" id="GO:0046982">
    <property type="term" value="F:protein heterodimerization activity"/>
    <property type="evidence" value="ECO:0007669"/>
    <property type="project" value="InterPro"/>
</dbReference>
<sequence length="520" mass="58519">MSTGNPPEDRKFVVFSPLSIQTYAESEGFKDVPENVLHALAEDASYRVREMISKSCLFMRQGKRKFLKAADVDKALYWSDMPSVTGAPETLEFVQLGDITCQPDSIANLKHVADGEIPMHVSHPLKLTSQWINPVSSSPAGSSDAEGQIVESSPRKVNNSYTEYYTALVECILSDNKELFCHLLEDITKNAKISPTLPFMVNFLSTTNLVSHDLGKLSWMMYVINALFTNPVISLNEYVMPLLNSVMYCVLEPLAASINPLNDHWILRDYGARLLAKIITSQPASSNFLLAHLHSSLKQILMDPTRPLCSHYGAVMAIGALGSKTAQGLLIPQLNKYVTEVLDPFLNDLSLTNVHLKEDAHKVLGAVKRCMEKQPLPFIQSSTECTLSKRHVEDIKDLFGDSLTTWMQECGNKPHSNDMTYTNNSSQFMFHYKLNVDSPNVCVKGAQCYEDMFEERKNLIIPSDIVIRFGHPKPPKRRSYKQKTKSINDSVFPNSPWSFCFSKMHARRPSHLCDTTQWCL</sequence>
<dbReference type="InterPro" id="IPR009072">
    <property type="entry name" value="Histone-fold"/>
</dbReference>
<dbReference type="Gene3D" id="1.10.20.10">
    <property type="entry name" value="Histone, subunit A"/>
    <property type="match status" value="1"/>
</dbReference>
<dbReference type="GO" id="GO:0051123">
    <property type="term" value="P:RNA polymerase II preinitiation complex assembly"/>
    <property type="evidence" value="ECO:0007669"/>
    <property type="project" value="TreeGrafter"/>
</dbReference>
<dbReference type="SUPFAM" id="SSF48371">
    <property type="entry name" value="ARM repeat"/>
    <property type="match status" value="1"/>
</dbReference>
<dbReference type="PANTHER" id="PTHR10221">
    <property type="entry name" value="TRANSCRIPTION INITIATION FACTOR TFIID SUBUNIT 6"/>
    <property type="match status" value="1"/>
</dbReference>
<evidence type="ECO:0000256" key="2">
    <source>
        <dbReference type="ARBA" id="ARBA00007688"/>
    </source>
</evidence>
<dbReference type="InterPro" id="IPR037796">
    <property type="entry name" value="TAF6"/>
</dbReference>
<dbReference type="GO" id="GO:0000124">
    <property type="term" value="C:SAGA complex"/>
    <property type="evidence" value="ECO:0007669"/>
    <property type="project" value="InterPro"/>
</dbReference>
<dbReference type="EMBL" id="LR790938">
    <property type="protein sequence ID" value="CAB3266800.1"/>
    <property type="molecule type" value="mRNA"/>
</dbReference>
<organism evidence="7">
    <name type="scientific">Phallusia mammillata</name>
    <dbReference type="NCBI Taxonomy" id="59560"/>
    <lineage>
        <taxon>Eukaryota</taxon>
        <taxon>Metazoa</taxon>
        <taxon>Chordata</taxon>
        <taxon>Tunicata</taxon>
        <taxon>Ascidiacea</taxon>
        <taxon>Phlebobranchia</taxon>
        <taxon>Ascidiidae</taxon>
        <taxon>Phallusia</taxon>
    </lineage>
</organism>
<dbReference type="InterPro" id="IPR016024">
    <property type="entry name" value="ARM-type_fold"/>
</dbReference>
<dbReference type="GO" id="GO:0046695">
    <property type="term" value="C:SLIK (SAGA-like) complex"/>
    <property type="evidence" value="ECO:0007669"/>
    <property type="project" value="InterPro"/>
</dbReference>
<evidence type="ECO:0000256" key="4">
    <source>
        <dbReference type="ARBA" id="ARBA00023163"/>
    </source>
</evidence>
<dbReference type="SMART" id="SM00803">
    <property type="entry name" value="TAF"/>
    <property type="match status" value="1"/>
</dbReference>
<keyword evidence="3" id="KW-0805">Transcription regulation</keyword>
<dbReference type="InterPro" id="IPR011442">
    <property type="entry name" value="TAF6_C"/>
</dbReference>